<dbReference type="InterPro" id="IPR005674">
    <property type="entry name" value="CocE/Ser_esterase"/>
</dbReference>
<dbReference type="InterPro" id="IPR029058">
    <property type="entry name" value="AB_hydrolase_fold"/>
</dbReference>
<dbReference type="Pfam" id="PF08530">
    <property type="entry name" value="PepX_C"/>
    <property type="match status" value="1"/>
</dbReference>
<sequence length="633" mass="71757">MFRSLALVVAMLTPTMLFADPLPTDPKLQKEYVVANYTKYEYRVPMRDGVKLFTAVYVPKDDAKKYPMLMNRTPYSVAPYGVENYRNSLGPSFAYAADKFIFVYQDVRGCWMSEGTFVNMRPIKHESSKDTDESTDTYDTVEWLVKNVPNNNGNVGQTGISYPGHYTAAGMIDAHPAMKACSPQAPVTDWFVGDDFHHNGCLFLPHGFNFLAGFGKPRPEPVRTPADRGRFDHGTPDGYEFFLNLGPLANADKKYFKGQVAFWNEMMEHGTYDEFWKAKNIRQHLKNVKPAVMTVGGWFDAENLFGALECYKNTEKGSPENKNNTLVMGPWDHGGWNRGDGSSLGNARFGSKTAEFYREKIELPFFKKHLKGEGEFAAPEAWVFESGTNVWRKYDAWPPKESKEMKYYFQEGSSLLPLDHRPGMLLGGVLSNQDEFVSDPAKPVPFIERTSTRMDYEYMTADQRFASRRPDVLVYQTPELTEDLTLAGPIDVELHVSTTGTDADWIVKVVDVFPADYPDADPNPAGVKMGGYQMLIRGEPFRGKFRNSFSKPEAFEPGKPTTIKFTMPDICHTFRPGHKLMVQVQSTWFPLLDRNPQTFCDIYHATEKDFVKATHTVYRSPSQVSGITVRLVK</sequence>
<name>A0A5C1AD41_9BACT</name>
<keyword evidence="5" id="KW-1185">Reference proteome</keyword>
<dbReference type="AlphaFoldDB" id="A0A5C1AD41"/>
<dbReference type="KEGG" id="lrs:PX52LOC_03062"/>
<organism evidence="4 5">
    <name type="scientific">Limnoglobus roseus</name>
    <dbReference type="NCBI Taxonomy" id="2598579"/>
    <lineage>
        <taxon>Bacteria</taxon>
        <taxon>Pseudomonadati</taxon>
        <taxon>Planctomycetota</taxon>
        <taxon>Planctomycetia</taxon>
        <taxon>Gemmatales</taxon>
        <taxon>Gemmataceae</taxon>
        <taxon>Limnoglobus</taxon>
    </lineage>
</organism>
<dbReference type="Gene3D" id="3.40.50.1820">
    <property type="entry name" value="alpha/beta hydrolase"/>
    <property type="match status" value="1"/>
</dbReference>
<evidence type="ECO:0000256" key="1">
    <source>
        <dbReference type="ARBA" id="ARBA00022801"/>
    </source>
</evidence>
<keyword evidence="2" id="KW-0732">Signal</keyword>
<evidence type="ECO:0000256" key="2">
    <source>
        <dbReference type="SAM" id="SignalP"/>
    </source>
</evidence>
<keyword evidence="1" id="KW-0378">Hydrolase</keyword>
<dbReference type="OrthoDB" id="319764at2"/>
<dbReference type="Pfam" id="PF02129">
    <property type="entry name" value="Peptidase_S15"/>
    <property type="match status" value="1"/>
</dbReference>
<accession>A0A5C1AD41</accession>
<feature type="chain" id="PRO_5022964548" evidence="2">
    <location>
        <begin position="20"/>
        <end position="633"/>
    </location>
</feature>
<dbReference type="RefSeq" id="WP_149110886.1">
    <property type="nucleotide sequence ID" value="NZ_CP042425.1"/>
</dbReference>
<dbReference type="InterPro" id="IPR000383">
    <property type="entry name" value="Xaa-Pro-like_dom"/>
</dbReference>
<feature type="signal peptide" evidence="2">
    <location>
        <begin position="1"/>
        <end position="19"/>
    </location>
</feature>
<protein>
    <submittedName>
        <fullName evidence="4">X-Pro dipeptidyl-peptidase</fullName>
    </submittedName>
</protein>
<dbReference type="SUPFAM" id="SSF53474">
    <property type="entry name" value="alpha/beta-Hydrolases"/>
    <property type="match status" value="1"/>
</dbReference>
<gene>
    <name evidence="4" type="ORF">PX52LOC_03062</name>
</gene>
<dbReference type="SMART" id="SM00939">
    <property type="entry name" value="PepX_C"/>
    <property type="match status" value="1"/>
</dbReference>
<evidence type="ECO:0000313" key="5">
    <source>
        <dbReference type="Proteomes" id="UP000324974"/>
    </source>
</evidence>
<dbReference type="NCBIfam" id="TIGR00976">
    <property type="entry name" value="CocE_NonD"/>
    <property type="match status" value="1"/>
</dbReference>
<dbReference type="InterPro" id="IPR008979">
    <property type="entry name" value="Galactose-bd-like_sf"/>
</dbReference>
<dbReference type="SUPFAM" id="SSF49785">
    <property type="entry name" value="Galactose-binding domain-like"/>
    <property type="match status" value="1"/>
</dbReference>
<reference evidence="5" key="1">
    <citation type="submission" date="2019-08" db="EMBL/GenBank/DDBJ databases">
        <title>Limnoglobus roseus gen. nov., sp. nov., a novel freshwater planctomycete with a giant genome from the family Gemmataceae.</title>
        <authorList>
            <person name="Kulichevskaya I.S."/>
            <person name="Naumoff D.G."/>
            <person name="Miroshnikov K."/>
            <person name="Ivanova A."/>
            <person name="Philippov D.A."/>
            <person name="Hakobyan A."/>
            <person name="Rijpstra I.C."/>
            <person name="Sinninghe Damste J.S."/>
            <person name="Liesack W."/>
            <person name="Dedysh S.N."/>
        </authorList>
    </citation>
    <scope>NUCLEOTIDE SEQUENCE [LARGE SCALE GENOMIC DNA]</scope>
    <source>
        <strain evidence="5">PX52</strain>
    </source>
</reference>
<dbReference type="Gene3D" id="1.10.3020.10">
    <property type="entry name" value="alpha-amino acid ester hydrolase ( Helical cap domain)"/>
    <property type="match status" value="1"/>
</dbReference>
<dbReference type="InterPro" id="IPR013736">
    <property type="entry name" value="Xaa-Pro_dipept_C"/>
</dbReference>
<dbReference type="Gene3D" id="2.60.120.260">
    <property type="entry name" value="Galactose-binding domain-like"/>
    <property type="match status" value="1"/>
</dbReference>
<dbReference type="EMBL" id="CP042425">
    <property type="protein sequence ID" value="QEL16123.1"/>
    <property type="molecule type" value="Genomic_DNA"/>
</dbReference>
<dbReference type="GO" id="GO:0008239">
    <property type="term" value="F:dipeptidyl-peptidase activity"/>
    <property type="evidence" value="ECO:0007669"/>
    <property type="project" value="InterPro"/>
</dbReference>
<proteinExistence type="predicted"/>
<feature type="domain" description="Xaa-Pro dipeptidyl-peptidase C-terminal" evidence="3">
    <location>
        <begin position="363"/>
        <end position="628"/>
    </location>
</feature>
<dbReference type="Proteomes" id="UP000324974">
    <property type="component" value="Chromosome"/>
</dbReference>
<evidence type="ECO:0000259" key="3">
    <source>
        <dbReference type="SMART" id="SM00939"/>
    </source>
</evidence>
<evidence type="ECO:0000313" key="4">
    <source>
        <dbReference type="EMBL" id="QEL16123.1"/>
    </source>
</evidence>